<reference evidence="1" key="1">
    <citation type="journal article" date="2019" name="bioRxiv">
        <title>The Genome of the Zebra Mussel, Dreissena polymorpha: A Resource for Invasive Species Research.</title>
        <authorList>
            <person name="McCartney M.A."/>
            <person name="Auch B."/>
            <person name="Kono T."/>
            <person name="Mallez S."/>
            <person name="Zhang Y."/>
            <person name="Obille A."/>
            <person name="Becker A."/>
            <person name="Abrahante J.E."/>
            <person name="Garbe J."/>
            <person name="Badalamenti J.P."/>
            <person name="Herman A."/>
            <person name="Mangelson H."/>
            <person name="Liachko I."/>
            <person name="Sullivan S."/>
            <person name="Sone E.D."/>
            <person name="Koren S."/>
            <person name="Silverstein K.A.T."/>
            <person name="Beckman K.B."/>
            <person name="Gohl D.M."/>
        </authorList>
    </citation>
    <scope>NUCLEOTIDE SEQUENCE</scope>
    <source>
        <strain evidence="1">Duluth1</strain>
        <tissue evidence="1">Whole animal</tissue>
    </source>
</reference>
<name>A0A9D4QSK4_DREPO</name>
<accession>A0A9D4QSK4</accession>
<evidence type="ECO:0000313" key="2">
    <source>
        <dbReference type="Proteomes" id="UP000828390"/>
    </source>
</evidence>
<dbReference type="AlphaFoldDB" id="A0A9D4QSK4"/>
<organism evidence="1 2">
    <name type="scientific">Dreissena polymorpha</name>
    <name type="common">Zebra mussel</name>
    <name type="synonym">Mytilus polymorpha</name>
    <dbReference type="NCBI Taxonomy" id="45954"/>
    <lineage>
        <taxon>Eukaryota</taxon>
        <taxon>Metazoa</taxon>
        <taxon>Spiralia</taxon>
        <taxon>Lophotrochozoa</taxon>
        <taxon>Mollusca</taxon>
        <taxon>Bivalvia</taxon>
        <taxon>Autobranchia</taxon>
        <taxon>Heteroconchia</taxon>
        <taxon>Euheterodonta</taxon>
        <taxon>Imparidentia</taxon>
        <taxon>Neoheterodontei</taxon>
        <taxon>Myida</taxon>
        <taxon>Dreissenoidea</taxon>
        <taxon>Dreissenidae</taxon>
        <taxon>Dreissena</taxon>
    </lineage>
</organism>
<dbReference type="Proteomes" id="UP000828390">
    <property type="component" value="Unassembled WGS sequence"/>
</dbReference>
<gene>
    <name evidence="1" type="ORF">DPMN_114539</name>
</gene>
<reference evidence="1" key="2">
    <citation type="submission" date="2020-11" db="EMBL/GenBank/DDBJ databases">
        <authorList>
            <person name="McCartney M.A."/>
            <person name="Auch B."/>
            <person name="Kono T."/>
            <person name="Mallez S."/>
            <person name="Becker A."/>
            <person name="Gohl D.M."/>
            <person name="Silverstein K.A.T."/>
            <person name="Koren S."/>
            <person name="Bechman K.B."/>
            <person name="Herman A."/>
            <person name="Abrahante J.E."/>
            <person name="Garbe J."/>
        </authorList>
    </citation>
    <scope>NUCLEOTIDE SEQUENCE</scope>
    <source>
        <strain evidence="1">Duluth1</strain>
        <tissue evidence="1">Whole animal</tissue>
    </source>
</reference>
<keyword evidence="2" id="KW-1185">Reference proteome</keyword>
<comment type="caution">
    <text evidence="1">The sequence shown here is derived from an EMBL/GenBank/DDBJ whole genome shotgun (WGS) entry which is preliminary data.</text>
</comment>
<evidence type="ECO:0000313" key="1">
    <source>
        <dbReference type="EMBL" id="KAH3841082.1"/>
    </source>
</evidence>
<protein>
    <submittedName>
        <fullName evidence="1">Uncharacterized protein</fullName>
    </submittedName>
</protein>
<dbReference type="EMBL" id="JAIWYP010000004">
    <property type="protein sequence ID" value="KAH3841082.1"/>
    <property type="molecule type" value="Genomic_DNA"/>
</dbReference>
<proteinExistence type="predicted"/>
<sequence>MLENWERRERRSICLANQLDLMAATALEMAWELSDSVPEKLRALLLYLSRTTQFLSHNAASSMSEMLRIWRDLAQNCSFHSRFPYWGQDTGGNFGCSGTRSLLL</sequence>